<dbReference type="AlphaFoldDB" id="A0A517SYS5"/>
<dbReference type="Proteomes" id="UP000315003">
    <property type="component" value="Chromosome"/>
</dbReference>
<evidence type="ECO:0000313" key="1">
    <source>
        <dbReference type="EMBL" id="QDT61298.1"/>
    </source>
</evidence>
<keyword evidence="2" id="KW-1185">Reference proteome</keyword>
<accession>A0A517SYS5</accession>
<evidence type="ECO:0000313" key="2">
    <source>
        <dbReference type="Proteomes" id="UP000315003"/>
    </source>
</evidence>
<gene>
    <name evidence="1" type="ORF">SV7mr_38330</name>
</gene>
<organism evidence="1 2">
    <name type="scientific">Stieleria bergensis</name>
    <dbReference type="NCBI Taxonomy" id="2528025"/>
    <lineage>
        <taxon>Bacteria</taxon>
        <taxon>Pseudomonadati</taxon>
        <taxon>Planctomycetota</taxon>
        <taxon>Planctomycetia</taxon>
        <taxon>Pirellulales</taxon>
        <taxon>Pirellulaceae</taxon>
        <taxon>Stieleria</taxon>
    </lineage>
</organism>
<name>A0A517SYS5_9BACT</name>
<dbReference type="EMBL" id="CP036272">
    <property type="protein sequence ID" value="QDT61298.1"/>
    <property type="molecule type" value="Genomic_DNA"/>
</dbReference>
<protein>
    <recommendedName>
        <fullName evidence="3">DUF1552 domain-containing protein</fullName>
    </recommendedName>
</protein>
<reference evidence="1 2" key="1">
    <citation type="submission" date="2019-02" db="EMBL/GenBank/DDBJ databases">
        <title>Deep-cultivation of Planctomycetes and their phenomic and genomic characterization uncovers novel biology.</title>
        <authorList>
            <person name="Wiegand S."/>
            <person name="Jogler M."/>
            <person name="Boedeker C."/>
            <person name="Pinto D."/>
            <person name="Vollmers J."/>
            <person name="Rivas-Marin E."/>
            <person name="Kohn T."/>
            <person name="Peeters S.H."/>
            <person name="Heuer A."/>
            <person name="Rast P."/>
            <person name="Oberbeckmann S."/>
            <person name="Bunk B."/>
            <person name="Jeske O."/>
            <person name="Meyerdierks A."/>
            <person name="Storesund J.E."/>
            <person name="Kallscheuer N."/>
            <person name="Luecker S."/>
            <person name="Lage O.M."/>
            <person name="Pohl T."/>
            <person name="Merkel B.J."/>
            <person name="Hornburger P."/>
            <person name="Mueller R.-W."/>
            <person name="Bruemmer F."/>
            <person name="Labrenz M."/>
            <person name="Spormann A.M."/>
            <person name="Op den Camp H."/>
            <person name="Overmann J."/>
            <person name="Amann R."/>
            <person name="Jetten M.S.M."/>
            <person name="Mascher T."/>
            <person name="Medema M.H."/>
            <person name="Devos D.P."/>
            <person name="Kaster A.-K."/>
            <person name="Ovreas L."/>
            <person name="Rohde M."/>
            <person name="Galperin M.Y."/>
            <person name="Jogler C."/>
        </authorList>
    </citation>
    <scope>NUCLEOTIDE SEQUENCE [LARGE SCALE GENOMIC DNA]</scope>
    <source>
        <strain evidence="1 2">SV_7m_r</strain>
    </source>
</reference>
<proteinExistence type="predicted"/>
<dbReference type="PROSITE" id="PS51318">
    <property type="entry name" value="TAT"/>
    <property type="match status" value="1"/>
</dbReference>
<dbReference type="InterPro" id="IPR011447">
    <property type="entry name" value="DUF1552"/>
</dbReference>
<dbReference type="InterPro" id="IPR006311">
    <property type="entry name" value="TAT_signal"/>
</dbReference>
<evidence type="ECO:0008006" key="3">
    <source>
        <dbReference type="Google" id="ProtNLM"/>
    </source>
</evidence>
<sequence>MFNLNDKSIDRRMVLRGSAAVLGLPLLEAMTPLARSAYASSDEVKGTVRMAAVFVPNGVIVPKWRPTRGESGQQTDWQLSETLQPLADLKSKINVIENLTLDNGRAHRDGAGDHARCGSTFLTAARPLKTSSNIRLGISVDQVAAQQLAGKTRLPSIELGLVGSRNAGSCDSGYSCAYSSNISWRNESQPMPKETIPRQAFERMFGGGDIGERRERNAIRKSILDVVRGDADRLMKQLGKSDQRKMDEYFVSVREIEQRIEQSEKADQEALPDIEIPFGRVDAFREHARLMFDLMVIGFQTDTTRVATLMLDNAGGNRRYTEIGVSDSHHGMSHHRDKPELVANLAKIDHYLIEQYAYFLNKLNETSDAAGSLLDQSMALYGSGISDGNRHQHHDLPIVMAGSASGQMETGRFIDAGQECPMANLFLSMLDMMGTPVDEIGDSTDRLKV</sequence>
<dbReference type="Pfam" id="PF07586">
    <property type="entry name" value="HXXSHH"/>
    <property type="match status" value="1"/>
</dbReference>